<dbReference type="Proteomes" id="UP000036987">
    <property type="component" value="Unassembled WGS sequence"/>
</dbReference>
<proteinExistence type="predicted"/>
<dbReference type="PANTHER" id="PTHR31479:SF2">
    <property type="entry name" value="ALPHA_BETA-HYDROLASES SUPERFAMILY PROTEIN"/>
    <property type="match status" value="1"/>
</dbReference>
<dbReference type="OrthoDB" id="58570at2759"/>
<dbReference type="PANTHER" id="PTHR31479">
    <property type="entry name" value="ALPHA/BETA-HYDROLASES SUPERFAMILY PROTEIN"/>
    <property type="match status" value="1"/>
</dbReference>
<dbReference type="GO" id="GO:0006629">
    <property type="term" value="P:lipid metabolic process"/>
    <property type="evidence" value="ECO:0007669"/>
    <property type="project" value="InterPro"/>
</dbReference>
<dbReference type="SUPFAM" id="SSF53474">
    <property type="entry name" value="alpha/beta-Hydrolases"/>
    <property type="match status" value="1"/>
</dbReference>
<dbReference type="EMBL" id="LFYR01000981">
    <property type="protein sequence ID" value="KMZ66148.1"/>
    <property type="molecule type" value="Genomic_DNA"/>
</dbReference>
<dbReference type="Pfam" id="PF01764">
    <property type="entry name" value="Lipase_3"/>
    <property type="match status" value="1"/>
</dbReference>
<evidence type="ECO:0000313" key="3">
    <source>
        <dbReference type="Proteomes" id="UP000036987"/>
    </source>
</evidence>
<evidence type="ECO:0000313" key="2">
    <source>
        <dbReference type="EMBL" id="KMZ66148.1"/>
    </source>
</evidence>
<organism evidence="2 3">
    <name type="scientific">Zostera marina</name>
    <name type="common">Eelgrass</name>
    <dbReference type="NCBI Taxonomy" id="29655"/>
    <lineage>
        <taxon>Eukaryota</taxon>
        <taxon>Viridiplantae</taxon>
        <taxon>Streptophyta</taxon>
        <taxon>Embryophyta</taxon>
        <taxon>Tracheophyta</taxon>
        <taxon>Spermatophyta</taxon>
        <taxon>Magnoliopsida</taxon>
        <taxon>Liliopsida</taxon>
        <taxon>Zosteraceae</taxon>
        <taxon>Zostera</taxon>
    </lineage>
</organism>
<name>A0A0K9PAQ4_ZOSMR</name>
<protein>
    <submittedName>
        <fullName evidence="2">Lipase class 3-like</fullName>
    </submittedName>
</protein>
<dbReference type="OMA" id="MTAMGKE"/>
<keyword evidence="3" id="KW-1185">Reference proteome</keyword>
<dbReference type="Gene3D" id="3.40.50.1820">
    <property type="entry name" value="alpha/beta hydrolase"/>
    <property type="match status" value="1"/>
</dbReference>
<dbReference type="InterPro" id="IPR002921">
    <property type="entry name" value="Fungal_lipase-type"/>
</dbReference>
<gene>
    <name evidence="2" type="ORF">ZOSMA_2G01600</name>
</gene>
<dbReference type="AlphaFoldDB" id="A0A0K9PAQ4"/>
<sequence>MVSEREMFEVFGPTTLSPVDWNFFDHRRSIAACLVQATYILEADREEKREGDQALAPPWWKFFNFRLRQLLIDDADNSIFGAIYEHPQNSSNIPRFVIAFRGTITKGDAVSRDIQLDVNYLQNCLHRSTRTEIATRAVKNMVSSAGTSNIWLTGHSLGSAIAMVVGKKIKLEMGVLLESFLFNPPFMSAPIERIKDKNVKHGIRIAASVITAGLAIANQARQPQLQHQARSDDSFNNLSAWMPHLFVNPHDDICSEYIGYFEHRKKMEDIGVGSIEKLATQHSLGGLLRSALGKGTVSEPPVHLLPSANLIVNRSHTPDFKFAHGIHQWWIPNLDLQHKKYRYAS</sequence>
<dbReference type="InterPro" id="IPR029058">
    <property type="entry name" value="AB_hydrolase_fold"/>
</dbReference>
<evidence type="ECO:0000259" key="1">
    <source>
        <dbReference type="Pfam" id="PF01764"/>
    </source>
</evidence>
<feature type="domain" description="Fungal lipase-type" evidence="1">
    <location>
        <begin position="134"/>
        <end position="168"/>
    </location>
</feature>
<reference evidence="3" key="1">
    <citation type="journal article" date="2016" name="Nature">
        <title>The genome of the seagrass Zostera marina reveals angiosperm adaptation to the sea.</title>
        <authorList>
            <person name="Olsen J.L."/>
            <person name="Rouze P."/>
            <person name="Verhelst B."/>
            <person name="Lin Y.-C."/>
            <person name="Bayer T."/>
            <person name="Collen J."/>
            <person name="Dattolo E."/>
            <person name="De Paoli E."/>
            <person name="Dittami S."/>
            <person name="Maumus F."/>
            <person name="Michel G."/>
            <person name="Kersting A."/>
            <person name="Lauritano C."/>
            <person name="Lohaus R."/>
            <person name="Toepel M."/>
            <person name="Tonon T."/>
            <person name="Vanneste K."/>
            <person name="Amirebrahimi M."/>
            <person name="Brakel J."/>
            <person name="Bostroem C."/>
            <person name="Chovatia M."/>
            <person name="Grimwood J."/>
            <person name="Jenkins J.W."/>
            <person name="Jueterbock A."/>
            <person name="Mraz A."/>
            <person name="Stam W.T."/>
            <person name="Tice H."/>
            <person name="Bornberg-Bauer E."/>
            <person name="Green P.J."/>
            <person name="Pearson G.A."/>
            <person name="Procaccini G."/>
            <person name="Duarte C.M."/>
            <person name="Schmutz J."/>
            <person name="Reusch T.B.H."/>
            <person name="Van de Peer Y."/>
        </authorList>
    </citation>
    <scope>NUCLEOTIDE SEQUENCE [LARGE SCALE GENOMIC DNA]</scope>
    <source>
        <strain evidence="3">cv. Finnish</strain>
    </source>
</reference>
<accession>A0A0K9PAQ4</accession>
<comment type="caution">
    <text evidence="2">The sequence shown here is derived from an EMBL/GenBank/DDBJ whole genome shotgun (WGS) entry which is preliminary data.</text>
</comment>